<sequence length="217" mass="24913">MRFPVNCAIFLLFVVNVQSEGLNHQAKSSNSGPVVSNRLPQPAKSDSPANDTVETDKDILQKIFPVSQDVKEAKERVLVDVAKGRYYRKLAHGLSDSVTKMNIAIVNEKKEIHLLDLEELQIKQKMLKAVSEYRSLLDEVQRCNGRGDDLSSKELSQLADIEAKRVLKDELEPLIWYSNRNRYRILLKDLRKKLKYEKFTVDIKLAANMRDKNGSQW</sequence>
<keyword evidence="4" id="KW-1185">Reference proteome</keyword>
<accession>A0A0P9BPG6</accession>
<proteinExistence type="predicted"/>
<dbReference type="KEGG" id="dan:26515007"/>
<name>A0A0P9BPG6_DROAN</name>
<dbReference type="InParanoid" id="A0A0P9BPG6"/>
<dbReference type="OrthoDB" id="7870919at2759"/>
<keyword evidence="2" id="KW-0732">Signal</keyword>
<reference evidence="3 4" key="1">
    <citation type="journal article" date="2007" name="Nature">
        <title>Evolution of genes and genomes on the Drosophila phylogeny.</title>
        <authorList>
            <consortium name="Drosophila 12 Genomes Consortium"/>
            <person name="Clark A.G."/>
            <person name="Eisen M.B."/>
            <person name="Smith D.R."/>
            <person name="Bergman C.M."/>
            <person name="Oliver B."/>
            <person name="Markow T.A."/>
            <person name="Kaufman T.C."/>
            <person name="Kellis M."/>
            <person name="Gelbart W."/>
            <person name="Iyer V.N."/>
            <person name="Pollard D.A."/>
            <person name="Sackton T.B."/>
            <person name="Larracuente A.M."/>
            <person name="Singh N.D."/>
            <person name="Abad J.P."/>
            <person name="Abt D.N."/>
            <person name="Adryan B."/>
            <person name="Aguade M."/>
            <person name="Akashi H."/>
            <person name="Anderson W.W."/>
            <person name="Aquadro C.F."/>
            <person name="Ardell D.H."/>
            <person name="Arguello R."/>
            <person name="Artieri C.G."/>
            <person name="Barbash D.A."/>
            <person name="Barker D."/>
            <person name="Barsanti P."/>
            <person name="Batterham P."/>
            <person name="Batzoglou S."/>
            <person name="Begun D."/>
            <person name="Bhutkar A."/>
            <person name="Blanco E."/>
            <person name="Bosak S.A."/>
            <person name="Bradley R.K."/>
            <person name="Brand A.D."/>
            <person name="Brent M.R."/>
            <person name="Brooks A.N."/>
            <person name="Brown R.H."/>
            <person name="Butlin R.K."/>
            <person name="Caggese C."/>
            <person name="Calvi B.R."/>
            <person name="Bernardo de Carvalho A."/>
            <person name="Caspi A."/>
            <person name="Castrezana S."/>
            <person name="Celniker S.E."/>
            <person name="Chang J.L."/>
            <person name="Chapple C."/>
            <person name="Chatterji S."/>
            <person name="Chinwalla A."/>
            <person name="Civetta A."/>
            <person name="Clifton S.W."/>
            <person name="Comeron J.M."/>
            <person name="Costello J.C."/>
            <person name="Coyne J.A."/>
            <person name="Daub J."/>
            <person name="David R.G."/>
            <person name="Delcher A.L."/>
            <person name="Delehaunty K."/>
            <person name="Do C.B."/>
            <person name="Ebling H."/>
            <person name="Edwards K."/>
            <person name="Eickbush T."/>
            <person name="Evans J.D."/>
            <person name="Filipski A."/>
            <person name="Findeiss S."/>
            <person name="Freyhult E."/>
            <person name="Fulton L."/>
            <person name="Fulton R."/>
            <person name="Garcia A.C."/>
            <person name="Gardiner A."/>
            <person name="Garfield D.A."/>
            <person name="Garvin B.E."/>
            <person name="Gibson G."/>
            <person name="Gilbert D."/>
            <person name="Gnerre S."/>
            <person name="Godfrey J."/>
            <person name="Good R."/>
            <person name="Gotea V."/>
            <person name="Gravely B."/>
            <person name="Greenberg A.J."/>
            <person name="Griffiths-Jones S."/>
            <person name="Gross S."/>
            <person name="Guigo R."/>
            <person name="Gustafson E.A."/>
            <person name="Haerty W."/>
            <person name="Hahn M.W."/>
            <person name="Halligan D.L."/>
            <person name="Halpern A.L."/>
            <person name="Halter G.M."/>
            <person name="Han M.V."/>
            <person name="Heger A."/>
            <person name="Hillier L."/>
            <person name="Hinrichs A.S."/>
            <person name="Holmes I."/>
            <person name="Hoskins R.A."/>
            <person name="Hubisz M.J."/>
            <person name="Hultmark D."/>
            <person name="Huntley M.A."/>
            <person name="Jaffe D.B."/>
            <person name="Jagadeeshan S."/>
            <person name="Jeck W.R."/>
            <person name="Johnson J."/>
            <person name="Jones C.D."/>
            <person name="Jordan W.C."/>
            <person name="Karpen G.H."/>
            <person name="Kataoka E."/>
            <person name="Keightley P.D."/>
            <person name="Kheradpour P."/>
            <person name="Kirkness E.F."/>
            <person name="Koerich L.B."/>
            <person name="Kristiansen K."/>
            <person name="Kudrna D."/>
            <person name="Kulathinal R.J."/>
            <person name="Kumar S."/>
            <person name="Kwok R."/>
            <person name="Lander E."/>
            <person name="Langley C.H."/>
            <person name="Lapoint R."/>
            <person name="Lazzaro B.P."/>
            <person name="Lee S.J."/>
            <person name="Levesque L."/>
            <person name="Li R."/>
            <person name="Lin C.F."/>
            <person name="Lin M.F."/>
            <person name="Lindblad-Toh K."/>
            <person name="Llopart A."/>
            <person name="Long M."/>
            <person name="Low L."/>
            <person name="Lozovsky E."/>
            <person name="Lu J."/>
            <person name="Luo M."/>
            <person name="Machado C.A."/>
            <person name="Makalowski W."/>
            <person name="Marzo M."/>
            <person name="Matsuda M."/>
            <person name="Matzkin L."/>
            <person name="McAllister B."/>
            <person name="McBride C.S."/>
            <person name="McKernan B."/>
            <person name="McKernan K."/>
            <person name="Mendez-Lago M."/>
            <person name="Minx P."/>
            <person name="Mollenhauer M.U."/>
            <person name="Montooth K."/>
            <person name="Mount S.M."/>
            <person name="Mu X."/>
            <person name="Myers E."/>
            <person name="Negre B."/>
            <person name="Newfeld S."/>
            <person name="Nielsen R."/>
            <person name="Noor M.A."/>
            <person name="O'Grady P."/>
            <person name="Pachter L."/>
            <person name="Papaceit M."/>
            <person name="Parisi M.J."/>
            <person name="Parisi M."/>
            <person name="Parts L."/>
            <person name="Pedersen J.S."/>
            <person name="Pesole G."/>
            <person name="Phillippy A.M."/>
            <person name="Ponting C.P."/>
            <person name="Pop M."/>
            <person name="Porcelli D."/>
            <person name="Powell J.R."/>
            <person name="Prohaska S."/>
            <person name="Pruitt K."/>
            <person name="Puig M."/>
            <person name="Quesneville H."/>
            <person name="Ram K.R."/>
            <person name="Rand D."/>
            <person name="Rasmussen M.D."/>
            <person name="Reed L.K."/>
            <person name="Reenan R."/>
            <person name="Reily A."/>
            <person name="Remington K.A."/>
            <person name="Rieger T.T."/>
            <person name="Ritchie M.G."/>
            <person name="Robin C."/>
            <person name="Rogers Y.H."/>
            <person name="Rohde C."/>
            <person name="Rozas J."/>
            <person name="Rubenfield M.J."/>
            <person name="Ruiz A."/>
            <person name="Russo S."/>
            <person name="Salzberg S.L."/>
            <person name="Sanchez-Gracia A."/>
            <person name="Saranga D.J."/>
            <person name="Sato H."/>
            <person name="Schaeffer S.W."/>
            <person name="Schatz M.C."/>
            <person name="Schlenke T."/>
            <person name="Schwartz R."/>
            <person name="Segarra C."/>
            <person name="Singh R.S."/>
            <person name="Sirot L."/>
            <person name="Sirota M."/>
            <person name="Sisneros N.B."/>
            <person name="Smith C.D."/>
            <person name="Smith T.F."/>
            <person name="Spieth J."/>
            <person name="Stage D.E."/>
            <person name="Stark A."/>
            <person name="Stephan W."/>
            <person name="Strausberg R.L."/>
            <person name="Strempel S."/>
            <person name="Sturgill D."/>
            <person name="Sutton G."/>
            <person name="Sutton G.G."/>
            <person name="Tao W."/>
            <person name="Teichmann S."/>
            <person name="Tobari Y.N."/>
            <person name="Tomimura Y."/>
            <person name="Tsolas J.M."/>
            <person name="Valente V.L."/>
            <person name="Venter E."/>
            <person name="Venter J.C."/>
            <person name="Vicario S."/>
            <person name="Vieira F.G."/>
            <person name="Vilella A.J."/>
            <person name="Villasante A."/>
            <person name="Walenz B."/>
            <person name="Wang J."/>
            <person name="Wasserman M."/>
            <person name="Watts T."/>
            <person name="Wilson D."/>
            <person name="Wilson R.K."/>
            <person name="Wing R.A."/>
            <person name="Wolfner M.F."/>
            <person name="Wong A."/>
            <person name="Wong G.K."/>
            <person name="Wu C.I."/>
            <person name="Wu G."/>
            <person name="Yamamoto D."/>
            <person name="Yang H.P."/>
            <person name="Yang S.P."/>
            <person name="Yorke J.A."/>
            <person name="Yoshida K."/>
            <person name="Zdobnov E."/>
            <person name="Zhang P."/>
            <person name="Zhang Y."/>
            <person name="Zimin A.V."/>
            <person name="Baldwin J."/>
            <person name="Abdouelleil A."/>
            <person name="Abdulkadir J."/>
            <person name="Abebe A."/>
            <person name="Abera B."/>
            <person name="Abreu J."/>
            <person name="Acer S.C."/>
            <person name="Aftuck L."/>
            <person name="Alexander A."/>
            <person name="An P."/>
            <person name="Anderson E."/>
            <person name="Anderson S."/>
            <person name="Arachi H."/>
            <person name="Azer M."/>
            <person name="Bachantsang P."/>
            <person name="Barry A."/>
            <person name="Bayul T."/>
            <person name="Berlin A."/>
            <person name="Bessette D."/>
            <person name="Bloom T."/>
            <person name="Blye J."/>
            <person name="Boguslavskiy L."/>
            <person name="Bonnet C."/>
            <person name="Boukhgalter B."/>
            <person name="Bourzgui I."/>
            <person name="Brown A."/>
            <person name="Cahill P."/>
            <person name="Channer S."/>
            <person name="Cheshatsang Y."/>
            <person name="Chuda L."/>
            <person name="Citroen M."/>
            <person name="Collymore A."/>
            <person name="Cooke P."/>
            <person name="Costello M."/>
            <person name="D'Aco K."/>
            <person name="Daza R."/>
            <person name="De Haan G."/>
            <person name="DeGray S."/>
            <person name="DeMaso C."/>
            <person name="Dhargay N."/>
            <person name="Dooley K."/>
            <person name="Dooley E."/>
            <person name="Doricent M."/>
            <person name="Dorje P."/>
            <person name="Dorjee K."/>
            <person name="Dupes A."/>
            <person name="Elong R."/>
            <person name="Falk J."/>
            <person name="Farina A."/>
            <person name="Faro S."/>
            <person name="Ferguson D."/>
            <person name="Fisher S."/>
            <person name="Foley C.D."/>
            <person name="Franke A."/>
            <person name="Friedrich D."/>
            <person name="Gadbois L."/>
            <person name="Gearin G."/>
            <person name="Gearin C.R."/>
            <person name="Giannoukos G."/>
            <person name="Goode T."/>
            <person name="Graham J."/>
            <person name="Grandbois E."/>
            <person name="Grewal S."/>
            <person name="Gyaltsen K."/>
            <person name="Hafez N."/>
            <person name="Hagos B."/>
            <person name="Hall J."/>
            <person name="Henson C."/>
            <person name="Hollinger A."/>
            <person name="Honan T."/>
            <person name="Huard M.D."/>
            <person name="Hughes L."/>
            <person name="Hurhula B."/>
            <person name="Husby M.E."/>
            <person name="Kamat A."/>
            <person name="Kanga B."/>
            <person name="Kashin S."/>
            <person name="Khazanovich D."/>
            <person name="Kisner P."/>
            <person name="Lance K."/>
            <person name="Lara M."/>
            <person name="Lee W."/>
            <person name="Lennon N."/>
            <person name="Letendre F."/>
            <person name="LeVine R."/>
            <person name="Lipovsky A."/>
            <person name="Liu X."/>
            <person name="Liu J."/>
            <person name="Liu S."/>
            <person name="Lokyitsang T."/>
            <person name="Lokyitsang Y."/>
            <person name="Lubonja R."/>
            <person name="Lui A."/>
            <person name="MacDonald P."/>
            <person name="Magnisalis V."/>
            <person name="Maru K."/>
            <person name="Matthews C."/>
            <person name="McCusker W."/>
            <person name="McDonough S."/>
            <person name="Mehta T."/>
            <person name="Meldrim J."/>
            <person name="Meneus L."/>
            <person name="Mihai O."/>
            <person name="Mihalev A."/>
            <person name="Mihova T."/>
            <person name="Mittelman R."/>
            <person name="Mlenga V."/>
            <person name="Montmayeur A."/>
            <person name="Mulrain L."/>
            <person name="Navidi A."/>
            <person name="Naylor J."/>
            <person name="Negash T."/>
            <person name="Nguyen T."/>
            <person name="Nguyen N."/>
            <person name="Nicol R."/>
            <person name="Norbu C."/>
            <person name="Norbu N."/>
            <person name="Novod N."/>
            <person name="O'Neill B."/>
            <person name="Osman S."/>
            <person name="Markiewicz E."/>
            <person name="Oyono O.L."/>
            <person name="Patti C."/>
            <person name="Phunkhang P."/>
            <person name="Pierre F."/>
            <person name="Priest M."/>
            <person name="Raghuraman S."/>
            <person name="Rege F."/>
            <person name="Reyes R."/>
            <person name="Rise C."/>
            <person name="Rogov P."/>
            <person name="Ross K."/>
            <person name="Ryan E."/>
            <person name="Settipalli S."/>
            <person name="Shea T."/>
            <person name="Sherpa N."/>
            <person name="Shi L."/>
            <person name="Shih D."/>
            <person name="Sparrow T."/>
            <person name="Spaulding J."/>
            <person name="Stalker J."/>
            <person name="Stange-Thomann N."/>
            <person name="Stavropoulos S."/>
            <person name="Stone C."/>
            <person name="Strader C."/>
            <person name="Tesfaye S."/>
            <person name="Thomson T."/>
            <person name="Thoulutsang Y."/>
            <person name="Thoulutsang D."/>
            <person name="Topham K."/>
            <person name="Topping I."/>
            <person name="Tsamla T."/>
            <person name="Vassiliev H."/>
            <person name="Vo A."/>
            <person name="Wangchuk T."/>
            <person name="Wangdi T."/>
            <person name="Weiand M."/>
            <person name="Wilkinson J."/>
            <person name="Wilson A."/>
            <person name="Yadav S."/>
            <person name="Young G."/>
            <person name="Yu Q."/>
            <person name="Zembek L."/>
            <person name="Zhong D."/>
            <person name="Zimmer A."/>
            <person name="Zwirko Z."/>
            <person name="Jaffe D.B."/>
            <person name="Alvarez P."/>
            <person name="Brockman W."/>
            <person name="Butler J."/>
            <person name="Chin C."/>
            <person name="Gnerre S."/>
            <person name="Grabherr M."/>
            <person name="Kleber M."/>
            <person name="Mauceli E."/>
            <person name="MacCallum I."/>
        </authorList>
    </citation>
    <scope>NUCLEOTIDE SEQUENCE [LARGE SCALE GENOMIC DNA]</scope>
    <source>
        <strain evidence="4">Tucson 14024-0371.13</strain>
    </source>
</reference>
<feature type="region of interest" description="Disordered" evidence="1">
    <location>
        <begin position="24"/>
        <end position="52"/>
    </location>
</feature>
<evidence type="ECO:0000256" key="2">
    <source>
        <dbReference type="SAM" id="SignalP"/>
    </source>
</evidence>
<dbReference type="Proteomes" id="UP000007801">
    <property type="component" value="Unassembled WGS sequence"/>
</dbReference>
<feature type="chain" id="PRO_5006155593" evidence="2">
    <location>
        <begin position="20"/>
        <end position="217"/>
    </location>
</feature>
<dbReference type="EMBL" id="CH902620">
    <property type="protein sequence ID" value="KPU73707.1"/>
    <property type="molecule type" value="Genomic_DNA"/>
</dbReference>
<feature type="signal peptide" evidence="2">
    <location>
        <begin position="1"/>
        <end position="19"/>
    </location>
</feature>
<dbReference type="GeneID" id="26515007"/>
<feature type="compositionally biased region" description="Polar residues" evidence="1">
    <location>
        <begin position="24"/>
        <end position="34"/>
    </location>
</feature>
<gene>
    <name evidence="3" type="primary">Dana\GF27598</name>
    <name evidence="3" type="ORF">GF27598</name>
</gene>
<evidence type="ECO:0000313" key="3">
    <source>
        <dbReference type="EMBL" id="KPU73707.1"/>
    </source>
</evidence>
<organism evidence="3 4">
    <name type="scientific">Drosophila ananassae</name>
    <name type="common">Fruit fly</name>
    <dbReference type="NCBI Taxonomy" id="7217"/>
    <lineage>
        <taxon>Eukaryota</taxon>
        <taxon>Metazoa</taxon>
        <taxon>Ecdysozoa</taxon>
        <taxon>Arthropoda</taxon>
        <taxon>Hexapoda</taxon>
        <taxon>Insecta</taxon>
        <taxon>Pterygota</taxon>
        <taxon>Neoptera</taxon>
        <taxon>Endopterygota</taxon>
        <taxon>Diptera</taxon>
        <taxon>Brachycera</taxon>
        <taxon>Muscomorpha</taxon>
        <taxon>Ephydroidea</taxon>
        <taxon>Drosophilidae</taxon>
        <taxon>Drosophila</taxon>
        <taxon>Sophophora</taxon>
    </lineage>
</organism>
<protein>
    <submittedName>
        <fullName evidence="3">Uncharacterized protein</fullName>
    </submittedName>
</protein>
<dbReference type="AlphaFoldDB" id="A0A0P9BPG6"/>
<evidence type="ECO:0000313" key="4">
    <source>
        <dbReference type="Proteomes" id="UP000007801"/>
    </source>
</evidence>
<evidence type="ECO:0000256" key="1">
    <source>
        <dbReference type="SAM" id="MobiDB-lite"/>
    </source>
</evidence>